<evidence type="ECO:0000256" key="1">
    <source>
        <dbReference type="ARBA" id="ARBA00022690"/>
    </source>
</evidence>
<dbReference type="EMBL" id="SLWR01000002">
    <property type="protein sequence ID" value="TCO50335.1"/>
    <property type="molecule type" value="Genomic_DNA"/>
</dbReference>
<protein>
    <submittedName>
        <fullName evidence="4">Putative secreted protein</fullName>
    </submittedName>
</protein>
<dbReference type="OrthoDB" id="131691at85009"/>
<dbReference type="Pfam" id="PF09394">
    <property type="entry name" value="Inhibitor_I42"/>
    <property type="match status" value="1"/>
</dbReference>
<comment type="caution">
    <text evidence="4">The sequence shown here is derived from an EMBL/GenBank/DDBJ whole genome shotgun (WGS) entry which is preliminary data.</text>
</comment>
<reference evidence="4 5" key="1">
    <citation type="journal article" date="2015" name="Stand. Genomic Sci.">
        <title>Genomic Encyclopedia of Bacterial and Archaeal Type Strains, Phase III: the genomes of soil and plant-associated and newly described type strains.</title>
        <authorList>
            <person name="Whitman W.B."/>
            <person name="Woyke T."/>
            <person name="Klenk H.P."/>
            <person name="Zhou Y."/>
            <person name="Lilburn T.G."/>
            <person name="Beck B.J."/>
            <person name="De Vos P."/>
            <person name="Vandamme P."/>
            <person name="Eisen J.A."/>
            <person name="Garrity G."/>
            <person name="Hugenholtz P."/>
            <person name="Kyrpides N.C."/>
        </authorList>
    </citation>
    <scope>NUCLEOTIDE SEQUENCE [LARGE SCALE GENOMIC DNA]</scope>
    <source>
        <strain evidence="4 5">VKM Ac-2541</strain>
    </source>
</reference>
<feature type="domain" description="Proteinase inhibitor I42 chagasin" evidence="3">
    <location>
        <begin position="13"/>
        <end position="96"/>
    </location>
</feature>
<evidence type="ECO:0000313" key="4">
    <source>
        <dbReference type="EMBL" id="TCO50335.1"/>
    </source>
</evidence>
<evidence type="ECO:0000313" key="5">
    <source>
        <dbReference type="Proteomes" id="UP000295573"/>
    </source>
</evidence>
<dbReference type="RefSeq" id="WP_132145617.1">
    <property type="nucleotide sequence ID" value="NZ_SLWR01000002.1"/>
</dbReference>
<sequence>MAEVEVGSGDVAVSVGDTVVVRLPEVTSGHVWSVSELGAGLVLLGDRYESAGETAPGGGADHVFELRADRTGDWAVGLRLAREWESQPLDERRITVRAG</sequence>
<keyword evidence="5" id="KW-1185">Reference proteome</keyword>
<dbReference type="Gene3D" id="2.60.40.2020">
    <property type="match status" value="1"/>
</dbReference>
<dbReference type="GO" id="GO:0004869">
    <property type="term" value="F:cysteine-type endopeptidase inhibitor activity"/>
    <property type="evidence" value="ECO:0007669"/>
    <property type="project" value="UniProtKB-KW"/>
</dbReference>
<evidence type="ECO:0000259" key="3">
    <source>
        <dbReference type="Pfam" id="PF09394"/>
    </source>
</evidence>
<keyword evidence="1" id="KW-0646">Protease inhibitor</keyword>
<organism evidence="4 5">
    <name type="scientific">Kribbella antiqua</name>
    <dbReference type="NCBI Taxonomy" id="2512217"/>
    <lineage>
        <taxon>Bacteria</taxon>
        <taxon>Bacillati</taxon>
        <taxon>Actinomycetota</taxon>
        <taxon>Actinomycetes</taxon>
        <taxon>Propionibacteriales</taxon>
        <taxon>Kribbellaceae</taxon>
        <taxon>Kribbella</taxon>
    </lineage>
</organism>
<proteinExistence type="predicted"/>
<name>A0A4R2J518_9ACTN</name>
<keyword evidence="2" id="KW-0789">Thiol protease inhibitor</keyword>
<evidence type="ECO:0000256" key="2">
    <source>
        <dbReference type="ARBA" id="ARBA00022704"/>
    </source>
</evidence>
<dbReference type="SUPFAM" id="SSF141066">
    <property type="entry name" value="ICP-like"/>
    <property type="match status" value="1"/>
</dbReference>
<dbReference type="InterPro" id="IPR036331">
    <property type="entry name" value="Chagasin-like_sf"/>
</dbReference>
<dbReference type="InterPro" id="IPR018990">
    <property type="entry name" value="Prot_inh_I42_chagasin"/>
</dbReference>
<accession>A0A4R2J518</accession>
<gene>
    <name evidence="4" type="ORF">EV646_102409</name>
</gene>
<dbReference type="Proteomes" id="UP000295573">
    <property type="component" value="Unassembled WGS sequence"/>
</dbReference>
<dbReference type="AlphaFoldDB" id="A0A4R2J518"/>